<keyword evidence="10 16" id="KW-0732">Signal</keyword>
<evidence type="ECO:0000256" key="1">
    <source>
        <dbReference type="ARBA" id="ARBA00004251"/>
    </source>
</evidence>
<proteinExistence type="evidence at transcript level"/>
<evidence type="ECO:0000256" key="10">
    <source>
        <dbReference type="ARBA" id="ARBA00022729"/>
    </source>
</evidence>
<dbReference type="PRINTS" id="PR00023">
    <property type="entry name" value="ZPELLUCIDA"/>
</dbReference>
<dbReference type="CTD" id="327616"/>
<dbReference type="PROSITE" id="PS51034">
    <property type="entry name" value="ZP_2"/>
    <property type="match status" value="1"/>
</dbReference>
<dbReference type="Proteomes" id="UP000000437">
    <property type="component" value="Chromosome 16"/>
</dbReference>
<dbReference type="Pfam" id="PF00100">
    <property type="entry name" value="Zona_pellucida"/>
    <property type="match status" value="1"/>
</dbReference>
<keyword evidence="8" id="KW-0165">Cleavage on pair of basic residues</keyword>
<dbReference type="PhylomeDB" id="Q7SXD2"/>
<dbReference type="InterPro" id="IPR001507">
    <property type="entry name" value="ZP_dom"/>
</dbReference>
<feature type="signal peptide" evidence="16">
    <location>
        <begin position="1"/>
        <end position="25"/>
    </location>
</feature>
<dbReference type="GO" id="GO:0032190">
    <property type="term" value="F:acrosin binding"/>
    <property type="evidence" value="ECO:0000318"/>
    <property type="project" value="GO_Central"/>
</dbReference>
<protein>
    <recommendedName>
        <fullName evidence="4">Zona pellucida sperm-binding protein 3</fullName>
    </recommendedName>
    <alternativeName>
        <fullName evidence="15">Zona pellucida glycoprotein 3</fullName>
    </alternativeName>
</protein>
<evidence type="ECO:0000313" key="19">
    <source>
        <dbReference type="Proteomes" id="UP000000437"/>
    </source>
</evidence>
<dbReference type="Reactome" id="R-DRE-2534343">
    <property type="pathway name" value="Interaction With Cumulus Cells And The Zona Pellucida"/>
</dbReference>
<dbReference type="InterPro" id="IPR042235">
    <property type="entry name" value="ZP-C_dom"/>
</dbReference>
<dbReference type="InterPro" id="IPR055356">
    <property type="entry name" value="ZP-N"/>
</dbReference>
<dbReference type="GO" id="GO:2000344">
    <property type="term" value="P:positive regulation of acrosome reaction"/>
    <property type="evidence" value="ECO:0000318"/>
    <property type="project" value="GO_Central"/>
</dbReference>
<keyword evidence="9" id="KW-0812">Transmembrane</keyword>
<dbReference type="Gene3D" id="2.60.40.3210">
    <property type="entry name" value="Zona pellucida, ZP-N domain"/>
    <property type="match status" value="1"/>
</dbReference>
<evidence type="ECO:0000313" key="18">
    <source>
        <dbReference type="EMBL" id="AAH55654.1"/>
    </source>
</evidence>
<dbReference type="PANTHER" id="PTHR11576">
    <property type="entry name" value="ZONA PELLUCIDA SPERM-BINDING PROTEIN 3"/>
    <property type="match status" value="1"/>
</dbReference>
<dbReference type="AlphaFoldDB" id="Q7SXD2"/>
<keyword evidence="6" id="KW-0964">Secreted</keyword>
<dbReference type="EMBL" id="BC055654">
    <property type="protein sequence ID" value="AAH55654.1"/>
    <property type="molecule type" value="mRNA"/>
</dbReference>
<dbReference type="RefSeq" id="NP_956132.1">
    <property type="nucleotide sequence ID" value="NM_199838.1"/>
</dbReference>
<accession>Q7SXD2</accession>
<evidence type="ECO:0000256" key="16">
    <source>
        <dbReference type="SAM" id="SignalP"/>
    </source>
</evidence>
<dbReference type="AGR" id="ZFIN:ZDB-GENE-030131-5827"/>
<evidence type="ECO:0000256" key="7">
    <source>
        <dbReference type="ARBA" id="ARBA00022530"/>
    </source>
</evidence>
<dbReference type="GO" id="GO:0005886">
    <property type="term" value="C:plasma membrane"/>
    <property type="evidence" value="ECO:0007669"/>
    <property type="project" value="UniProtKB-SubCell"/>
</dbReference>
<keyword evidence="12" id="KW-0472">Membrane</keyword>
<dbReference type="Gene3D" id="2.60.40.4100">
    <property type="entry name" value="Zona pellucida, ZP-C domain"/>
    <property type="match status" value="1"/>
</dbReference>
<reference evidence="20" key="4">
    <citation type="journal article" date="2018" name="Fish Physiol. Biochem.">
        <title>Bioinformatic analyses of zona pellucida genes in vertebrates and their expression in Nile tilapia.</title>
        <authorList>
            <person name="Wu T."/>
            <person name="Cheng Y."/>
            <person name="Liu Z."/>
            <person name="Tao W."/>
            <person name="Zheng S."/>
            <person name="Wang D."/>
        </authorList>
    </citation>
    <scope>NUCLEOTIDE SEQUENCE</scope>
    <source>
        <strain evidence="20">AB</strain>
    </source>
</reference>
<evidence type="ECO:0000313" key="21">
    <source>
        <dbReference type="ZFIN" id="ZDB-GENE-030131-5827"/>
    </source>
</evidence>
<dbReference type="GO" id="GO:0007339">
    <property type="term" value="P:binding of sperm to zona pellucida"/>
    <property type="evidence" value="ECO:0000318"/>
    <property type="project" value="GO_Central"/>
</dbReference>
<evidence type="ECO:0000256" key="6">
    <source>
        <dbReference type="ARBA" id="ARBA00022525"/>
    </source>
</evidence>
<dbReference type="GO" id="GO:0035803">
    <property type="term" value="P:egg coat formation"/>
    <property type="evidence" value="ECO:0000318"/>
    <property type="project" value="GO_Central"/>
</dbReference>
<evidence type="ECO:0000256" key="11">
    <source>
        <dbReference type="ARBA" id="ARBA00022989"/>
    </source>
</evidence>
<feature type="domain" description="ZP" evidence="17">
    <location>
        <begin position="126"/>
        <end position="375"/>
    </location>
</feature>
<gene>
    <name evidence="20 21" type="primary">zp3d.1</name>
    <name evidence="20" type="synonym">fi20d05</name>
    <name evidence="20" type="synonym">wu:fi20d05</name>
    <name evidence="20" type="synonym">zpc4a-1</name>
    <name evidence="18 20" type="ORF">zgc:66432</name>
</gene>
<evidence type="ECO:0000256" key="12">
    <source>
        <dbReference type="ARBA" id="ARBA00023136"/>
    </source>
</evidence>
<evidence type="ECO:0000259" key="17">
    <source>
        <dbReference type="PROSITE" id="PS51034"/>
    </source>
</evidence>
<evidence type="ECO:0000313" key="20">
    <source>
        <dbReference type="RefSeq" id="NP_956132.1"/>
    </source>
</evidence>
<evidence type="ECO:0000256" key="2">
    <source>
        <dbReference type="ARBA" id="ARBA00004498"/>
    </source>
</evidence>
<keyword evidence="13" id="KW-1015">Disulfide bond</keyword>
<keyword evidence="19" id="KW-1185">Reference proteome</keyword>
<dbReference type="InterPro" id="IPR048290">
    <property type="entry name" value="ZP_chr"/>
</dbReference>
<reference evidence="18" key="1">
    <citation type="submission" date="2003-08" db="EMBL/GenBank/DDBJ databases">
        <authorList>
            <consortium name="NIH - Zebrafish Gene Collection (ZGC) project"/>
        </authorList>
    </citation>
    <scope>NUCLEOTIDE SEQUENCE [LARGE SCALE MRNA]</scope>
    <source>
        <strain evidence="18">AB</strain>
        <tissue evidence="18">Whole body</tissue>
    </source>
</reference>
<evidence type="ECO:0000256" key="8">
    <source>
        <dbReference type="ARBA" id="ARBA00022685"/>
    </source>
</evidence>
<evidence type="ECO:0000256" key="15">
    <source>
        <dbReference type="ARBA" id="ARBA00030824"/>
    </source>
</evidence>
<evidence type="ECO:0000256" key="13">
    <source>
        <dbReference type="ARBA" id="ARBA00023157"/>
    </source>
</evidence>
<sequence>MERVSLYFSCCLYFLGLLQFAKTHAQAPGGHRAYRDVASTEQLLGAVRPWTGAGSEFIRNPPIMPPYHIFPMFQDYPVPLVDMELFRPVSENRHFPRLLTSILTPPVSAPRVQVSPARNARGVEVWCGYRKVSVRLNKSLLGFRSSPSAFQLGTCPVSRFDDYFFYFHYDLNDCDSSLMMMNGQIVYSNTVYYTPEPQGTVIRAVPLTLDIQCLYNRFHYSYKMGFLPVVREHVFHKTFERKTKFSIFVCNERWERLEENGSFVLGEPMYFEVCAPHTSKNERIFVDSCYATASKDPKSTPQHSVISNYGCMEDSRRQDSLSQFHQRQSHIIRFSVDAFLLPQVTDTHFYLHCRVSVHNLVSATAKSCTYNNAEWRWEELYSDASVCDCCDSTCDIKADSYFPSMTQSLISSKPWILDRSQQNLLNIKGGWVSIKGDPEKKFKSATGIDEEKDDDGDTLEIVSDIEEQTEVTKENKKMSVMHLDKDVEVIVGSKEITATESVHSGHVKSDGKEMGRVLKIGKVAGRPRSRSGAGVMGELLEDVKMSSKSGINKMVNITKDEMDFKDLQVQSTVQSQMVVDEELFLNAKQEPAEWNKDGP</sequence>
<name>Q7SXD2_DANRE</name>
<keyword evidence="14" id="KW-0325">Glycoprotein</keyword>
<dbReference type="InterPro" id="IPR055355">
    <property type="entry name" value="ZP-C"/>
</dbReference>
<evidence type="ECO:0000256" key="9">
    <source>
        <dbReference type="ARBA" id="ARBA00022692"/>
    </source>
</evidence>
<dbReference type="OrthoDB" id="8956379at2759"/>
<reference evidence="20" key="3">
    <citation type="journal article" date="2016" name="BMC Genomics">
        <title>Gene evolution and gene expression after whole genome duplication in fish: the PhyloFish database.</title>
        <authorList>
            <person name="Pasquier J."/>
            <person name="Cabau C."/>
            <person name="Nguyen T."/>
            <person name="Jouanno E."/>
            <person name="Severac D."/>
            <person name="Braasch I."/>
            <person name="Journot L."/>
            <person name="Pontarotti P."/>
            <person name="Klopp C."/>
            <person name="Postlethwait J.H."/>
            <person name="Guiguen Y."/>
            <person name="Bobe J."/>
        </authorList>
    </citation>
    <scope>NUCLEOTIDE SEQUENCE</scope>
    <source>
        <strain evidence="20">AB</strain>
    </source>
</reference>
<keyword evidence="7" id="KW-0272">Extracellular matrix</keyword>
<evidence type="ECO:0000256" key="5">
    <source>
        <dbReference type="ARBA" id="ARBA00022475"/>
    </source>
</evidence>
<dbReference type="GO" id="GO:0005615">
    <property type="term" value="C:extracellular space"/>
    <property type="evidence" value="ECO:0000318"/>
    <property type="project" value="GO_Central"/>
</dbReference>
<dbReference type="ZFIN" id="ZDB-GENE-030131-5827">
    <property type="gene designation" value="zp3d.1"/>
</dbReference>
<feature type="chain" id="PRO_5035035914" description="Zona pellucida sperm-binding protein 3" evidence="16 20">
    <location>
        <begin position="26"/>
        <end position="599"/>
    </location>
</feature>
<reference evidence="19" key="2">
    <citation type="journal article" date="2013" name="Nature">
        <title>The zebrafish reference genome sequence and its relationship to the human genome.</title>
        <authorList>
            <consortium name="Genome Reference Consortium Zebrafish"/>
            <person name="Howe K."/>
            <person name="Clark M.D."/>
            <person name="Torroja C.F."/>
            <person name="Torrance J."/>
            <person name="Berthelot C."/>
            <person name="Muffato M."/>
            <person name="Collins J.E."/>
            <person name="Humphray S."/>
            <person name="McLaren K."/>
            <person name="Matthews L."/>
            <person name="McLaren S."/>
            <person name="Sealy I."/>
            <person name="Caccamo M."/>
            <person name="Churcher C."/>
            <person name="Scott C."/>
            <person name="Barrett J.C."/>
            <person name="Koch R."/>
            <person name="Rauch G.J."/>
            <person name="White S."/>
            <person name="Chow W."/>
            <person name="Kilian B."/>
            <person name="Quintais L.T."/>
            <person name="Guerra-Assuncao J.A."/>
            <person name="Zhou Y."/>
            <person name="Gu Y."/>
            <person name="Yen J."/>
            <person name="Vogel J.H."/>
            <person name="Eyre T."/>
            <person name="Redmond S."/>
            <person name="Banerjee R."/>
            <person name="Chi J."/>
            <person name="Fu B."/>
            <person name="Langley E."/>
            <person name="Maguire S.F."/>
            <person name="Laird G.K."/>
            <person name="Lloyd D."/>
            <person name="Kenyon E."/>
            <person name="Donaldson S."/>
            <person name="Sehra H."/>
            <person name="Almeida-King J."/>
            <person name="Loveland J."/>
            <person name="Trevanion S."/>
            <person name="Jones M."/>
            <person name="Quail M."/>
            <person name="Willey D."/>
            <person name="Hunt A."/>
            <person name="Burton J."/>
            <person name="Sims S."/>
            <person name="McLay K."/>
            <person name="Plumb B."/>
            <person name="Davis J."/>
            <person name="Clee C."/>
            <person name="Oliver K."/>
            <person name="Clark R."/>
            <person name="Riddle C."/>
            <person name="Elliot D."/>
            <person name="Eliott D."/>
            <person name="Threadgold G."/>
            <person name="Harden G."/>
            <person name="Ware D."/>
            <person name="Begum S."/>
            <person name="Mortimore B."/>
            <person name="Mortimer B."/>
            <person name="Kerry G."/>
            <person name="Heath P."/>
            <person name="Phillimore B."/>
            <person name="Tracey A."/>
            <person name="Corby N."/>
            <person name="Dunn M."/>
            <person name="Johnson C."/>
            <person name="Wood J."/>
            <person name="Clark S."/>
            <person name="Pelan S."/>
            <person name="Griffiths G."/>
            <person name="Smith M."/>
            <person name="Glithero R."/>
            <person name="Howden P."/>
            <person name="Barker N."/>
            <person name="Lloyd C."/>
            <person name="Stevens C."/>
            <person name="Harley J."/>
            <person name="Holt K."/>
            <person name="Panagiotidis G."/>
            <person name="Lovell J."/>
            <person name="Beasley H."/>
            <person name="Henderson C."/>
            <person name="Gordon D."/>
            <person name="Auger K."/>
            <person name="Wright D."/>
            <person name="Collins J."/>
            <person name="Raisen C."/>
            <person name="Dyer L."/>
            <person name="Leung K."/>
            <person name="Robertson L."/>
            <person name="Ambridge K."/>
            <person name="Leongamornlert D."/>
            <person name="McGuire S."/>
            <person name="Gilderthorp R."/>
            <person name="Griffiths C."/>
            <person name="Manthravadi D."/>
            <person name="Nichol S."/>
            <person name="Barker G."/>
            <person name="Whitehead S."/>
            <person name="Kay M."/>
            <person name="Brown J."/>
            <person name="Murnane C."/>
            <person name="Gray E."/>
            <person name="Humphries M."/>
            <person name="Sycamore N."/>
            <person name="Barker D."/>
            <person name="Saunders D."/>
            <person name="Wallis J."/>
            <person name="Babbage A."/>
            <person name="Hammond S."/>
            <person name="Mashreghi-Mohammadi M."/>
            <person name="Barr L."/>
            <person name="Martin S."/>
            <person name="Wray P."/>
            <person name="Ellington A."/>
            <person name="Matthews N."/>
            <person name="Ellwood M."/>
            <person name="Woodmansey R."/>
            <person name="Clark G."/>
            <person name="Cooper J."/>
            <person name="Cooper J."/>
            <person name="Tromans A."/>
            <person name="Grafham D."/>
            <person name="Skuce C."/>
            <person name="Pandian R."/>
            <person name="Andrews R."/>
            <person name="Harrison E."/>
            <person name="Kimberley A."/>
            <person name="Garnett J."/>
            <person name="Fosker N."/>
            <person name="Hall R."/>
            <person name="Garner P."/>
            <person name="Kelly D."/>
            <person name="Bird C."/>
            <person name="Palmer S."/>
            <person name="Gehring I."/>
            <person name="Berger A."/>
            <person name="Dooley C.M."/>
            <person name="Ersan-Urun Z."/>
            <person name="Eser C."/>
            <person name="Geiger H."/>
            <person name="Geisler M."/>
            <person name="Karotki L."/>
            <person name="Kirn A."/>
            <person name="Konantz J."/>
            <person name="Konantz M."/>
            <person name="Oberlander M."/>
            <person name="Rudolph-Geiger S."/>
            <person name="Teucke M."/>
            <person name="Lanz C."/>
            <person name="Raddatz G."/>
            <person name="Osoegawa K."/>
            <person name="Zhu B."/>
            <person name="Rapp A."/>
            <person name="Widaa S."/>
            <person name="Langford C."/>
            <person name="Yang F."/>
            <person name="Schuster S.C."/>
            <person name="Carter N.P."/>
            <person name="Harrow J."/>
            <person name="Ning Z."/>
            <person name="Herrero J."/>
            <person name="Searle S.M."/>
            <person name="Enright A."/>
            <person name="Geisler R."/>
            <person name="Plasterk R.H."/>
            <person name="Lee C."/>
            <person name="Westerfield M."/>
            <person name="de Jong P.J."/>
            <person name="Zon L.I."/>
            <person name="Postlethwait J.H."/>
            <person name="Nusslein-Volhard C."/>
            <person name="Hubbard T.J."/>
            <person name="Roest Crollius H."/>
            <person name="Rogers J."/>
            <person name="Stemple D.L."/>
        </authorList>
    </citation>
    <scope>NUCLEOTIDE SEQUENCE [LARGE SCALE GENOMIC DNA]</scope>
</reference>
<dbReference type="GO" id="GO:0035804">
    <property type="term" value="F:structural constituent of egg coat"/>
    <property type="evidence" value="ECO:0000318"/>
    <property type="project" value="GO_Central"/>
</dbReference>
<dbReference type="FunFam" id="2.60.40.4100:FF:000002">
    <property type="entry name" value="Zona pellucida sperm-binding protein 3"/>
    <property type="match status" value="1"/>
</dbReference>
<organism evidence="18">
    <name type="scientific">Danio rerio</name>
    <name type="common">Zebrafish</name>
    <name type="synonym">Brachydanio rerio</name>
    <dbReference type="NCBI Taxonomy" id="7955"/>
    <lineage>
        <taxon>Eukaryota</taxon>
        <taxon>Metazoa</taxon>
        <taxon>Chordata</taxon>
        <taxon>Craniata</taxon>
        <taxon>Vertebrata</taxon>
        <taxon>Euteleostomi</taxon>
        <taxon>Actinopterygii</taxon>
        <taxon>Neopterygii</taxon>
        <taxon>Teleostei</taxon>
        <taxon>Ostariophysi</taxon>
        <taxon>Cypriniformes</taxon>
        <taxon>Danionidae</taxon>
        <taxon>Danioninae</taxon>
        <taxon>Danio</taxon>
    </lineage>
</organism>
<dbReference type="FunFam" id="2.60.40.3210:FF:000001">
    <property type="entry name" value="Zona pellucida sperm-binding protein 3"/>
    <property type="match status" value="1"/>
</dbReference>
<reference evidence="20" key="5">
    <citation type="submission" date="2025-04" db="UniProtKB">
        <authorList>
            <consortium name="RefSeq"/>
        </authorList>
    </citation>
    <scope>IDENTIFICATION</scope>
    <source>
        <strain evidence="20">AB</strain>
    </source>
</reference>
<keyword evidence="11" id="KW-1133">Transmembrane helix</keyword>
<dbReference type="KEGG" id="dre:327616"/>
<dbReference type="GeneID" id="327616"/>
<keyword evidence="5" id="KW-1003">Cell membrane</keyword>
<dbReference type="SMART" id="SM00241">
    <property type="entry name" value="ZP"/>
    <property type="match status" value="1"/>
</dbReference>
<dbReference type="GO" id="GO:0035805">
    <property type="term" value="C:egg coat"/>
    <property type="evidence" value="ECO:0000318"/>
    <property type="project" value="GO_Central"/>
</dbReference>
<comment type="similarity">
    <text evidence="3">Belongs to the ZP domain family. ZPC subfamily.</text>
</comment>
<evidence type="ECO:0000256" key="4">
    <source>
        <dbReference type="ARBA" id="ARBA00017980"/>
    </source>
</evidence>
<dbReference type="Pfam" id="PF23344">
    <property type="entry name" value="ZP-N"/>
    <property type="match status" value="1"/>
</dbReference>
<comment type="subcellular location">
    <subcellularLocation>
        <location evidence="1">Cell membrane</location>
        <topology evidence="1">Single-pass type I membrane protein</topology>
    </subcellularLocation>
    <subcellularLocation>
        <location evidence="2">Secreted</location>
        <location evidence="2">Extracellular space</location>
        <location evidence="2">Extracellular matrix</location>
    </subcellularLocation>
</comment>
<evidence type="ECO:0000256" key="14">
    <source>
        <dbReference type="ARBA" id="ARBA00023180"/>
    </source>
</evidence>
<evidence type="ECO:0000256" key="3">
    <source>
        <dbReference type="ARBA" id="ARBA00006735"/>
    </source>
</evidence>
<dbReference type="PANTHER" id="PTHR11576:SF15">
    <property type="entry name" value="ZONA PELLUCIDA SPERM-BINDING PROTEIN 3-LIKE"/>
    <property type="match status" value="1"/>
</dbReference>